<accession>A0A450W6H4</accession>
<evidence type="ECO:0000256" key="8">
    <source>
        <dbReference type="HAMAP-Rule" id="MF_00456"/>
    </source>
</evidence>
<feature type="binding site" evidence="8">
    <location>
        <position position="164"/>
    </location>
    <ligand>
        <name>substrate</name>
    </ligand>
</feature>
<keyword evidence="4 8" id="KW-0808">Transferase</keyword>
<feature type="binding site" evidence="8">
    <location>
        <position position="176"/>
    </location>
    <ligand>
        <name>substrate</name>
    </ligand>
</feature>
<dbReference type="CDD" id="cd04242">
    <property type="entry name" value="AAK_G5K_ProB"/>
    <property type="match status" value="1"/>
</dbReference>
<dbReference type="HAMAP" id="MF_00456">
    <property type="entry name" value="ProB"/>
    <property type="match status" value="1"/>
</dbReference>
<evidence type="ECO:0000256" key="4">
    <source>
        <dbReference type="ARBA" id="ARBA00022679"/>
    </source>
</evidence>
<organism evidence="13">
    <name type="scientific">Candidatus Kentrum sp. FM</name>
    <dbReference type="NCBI Taxonomy" id="2126340"/>
    <lineage>
        <taxon>Bacteria</taxon>
        <taxon>Pseudomonadati</taxon>
        <taxon>Pseudomonadota</taxon>
        <taxon>Gammaproteobacteria</taxon>
        <taxon>Candidatus Kentrum</taxon>
    </lineage>
</organism>
<dbReference type="PANTHER" id="PTHR43654">
    <property type="entry name" value="GLUTAMATE 5-KINASE"/>
    <property type="match status" value="1"/>
</dbReference>
<proteinExistence type="inferred from homology"/>
<dbReference type="PROSITE" id="PS50890">
    <property type="entry name" value="PUA"/>
    <property type="match status" value="1"/>
</dbReference>
<dbReference type="GO" id="GO:0005829">
    <property type="term" value="C:cytosol"/>
    <property type="evidence" value="ECO:0007669"/>
    <property type="project" value="TreeGrafter"/>
</dbReference>
<dbReference type="InterPro" id="IPR019797">
    <property type="entry name" value="Glutamate_5-kinase_CS"/>
</dbReference>
<dbReference type="Pfam" id="PF00696">
    <property type="entry name" value="AA_kinase"/>
    <property type="match status" value="1"/>
</dbReference>
<evidence type="ECO:0000256" key="7">
    <source>
        <dbReference type="ARBA" id="ARBA00022840"/>
    </source>
</evidence>
<feature type="domain" description="PUA" evidence="10">
    <location>
        <begin position="303"/>
        <end position="386"/>
    </location>
</feature>
<evidence type="ECO:0000313" key="12">
    <source>
        <dbReference type="EMBL" id="VFJ66929.1"/>
    </source>
</evidence>
<comment type="catalytic activity">
    <reaction evidence="8">
        <text>L-glutamate + ATP = L-glutamyl 5-phosphate + ADP</text>
        <dbReference type="Rhea" id="RHEA:14877"/>
        <dbReference type="ChEBI" id="CHEBI:29985"/>
        <dbReference type="ChEBI" id="CHEBI:30616"/>
        <dbReference type="ChEBI" id="CHEBI:58274"/>
        <dbReference type="ChEBI" id="CHEBI:456216"/>
        <dbReference type="EC" id="2.7.2.11"/>
    </reaction>
</comment>
<gene>
    <name evidence="8" type="primary">proB</name>
    <name evidence="11" type="ORF">BECKFM1743A_GA0114220_101278</name>
    <name evidence="13" type="ORF">BECKFM1743B_GA0114221_102486</name>
    <name evidence="12" type="ORF">BECKFM1743C_GA0114222_104404</name>
</gene>
<dbReference type="Pfam" id="PF01472">
    <property type="entry name" value="PUA"/>
    <property type="match status" value="1"/>
</dbReference>
<dbReference type="InterPro" id="IPR015947">
    <property type="entry name" value="PUA-like_sf"/>
</dbReference>
<protein>
    <recommendedName>
        <fullName evidence="8">Glutamate 5-kinase</fullName>
        <ecNumber evidence="8">2.7.2.11</ecNumber>
    </recommendedName>
    <alternativeName>
        <fullName evidence="8">Gamma-glutamyl kinase</fullName>
        <shortName evidence="8">GK</shortName>
    </alternativeName>
</protein>
<dbReference type="PIRSF" id="PIRSF000729">
    <property type="entry name" value="GK"/>
    <property type="match status" value="1"/>
</dbReference>
<dbReference type="FunFam" id="2.30.130.10:FF:000007">
    <property type="entry name" value="Glutamate 5-kinase"/>
    <property type="match status" value="1"/>
</dbReference>
<dbReference type="InterPro" id="IPR041739">
    <property type="entry name" value="G5K_ProB"/>
</dbReference>
<dbReference type="SMART" id="SM00359">
    <property type="entry name" value="PUA"/>
    <property type="match status" value="1"/>
</dbReference>
<dbReference type="InterPro" id="IPR011529">
    <property type="entry name" value="Glu_5kinase"/>
</dbReference>
<comment type="similarity">
    <text evidence="8">Belongs to the glutamate 5-kinase family.</text>
</comment>
<keyword evidence="7 8" id="KW-0067">ATP-binding</keyword>
<keyword evidence="6 8" id="KW-0418">Kinase</keyword>
<dbReference type="AlphaFoldDB" id="A0A450W6H4"/>
<comment type="subcellular location">
    <subcellularLocation>
        <location evidence="8">Cytoplasm</location>
    </subcellularLocation>
</comment>
<dbReference type="GO" id="GO:0005524">
    <property type="term" value="F:ATP binding"/>
    <property type="evidence" value="ECO:0007669"/>
    <property type="project" value="UniProtKB-KW"/>
</dbReference>
<evidence type="ECO:0000256" key="6">
    <source>
        <dbReference type="ARBA" id="ARBA00022777"/>
    </source>
</evidence>
<sequence>MPPDDRRQPIDSSVDLSDDASRGDSRCAAPARRWVIKIGSALLTDDGRGLDHEMIHVWSEQMLLLRRSAIELVLVSSGAVAEGMCRLGWDRRPEQLHKLQAAAAVGQMGLIHAYEACFRTHGIHTAQVLLTHDDFLDRGRYLNARGTLRTLLELGTIPIVNENDTVATDEIRLGDNDTLAGLVSNLVEAEWLIILTDQAGLYTADPRRDPAANLISVADAGDVDLITMAGEGGALGRGGMRTKLDAAAFAARSGTCTVIASGRTRDVLTRLAAGEEIGTLLKPGQPPLAARKRWLAGAPSVRGKLLLDTGASHALRNAGKSLLGVGIVGVEGNFARGELVACLDREHREIARGLVNYDAKEVRKIAGSPSDGIGRILGYVNEPEVIHRDNLVLL</sequence>
<dbReference type="InterPro" id="IPR001048">
    <property type="entry name" value="Asp/Glu/Uridylate_kinase"/>
</dbReference>
<evidence type="ECO:0000256" key="2">
    <source>
        <dbReference type="ARBA" id="ARBA00022605"/>
    </source>
</evidence>
<dbReference type="NCBIfam" id="TIGR01027">
    <property type="entry name" value="proB"/>
    <property type="match status" value="1"/>
</dbReference>
<reference evidence="13" key="1">
    <citation type="submission" date="2019-02" db="EMBL/GenBank/DDBJ databases">
        <authorList>
            <person name="Gruber-Vodicka R. H."/>
            <person name="Seah K. B. B."/>
        </authorList>
    </citation>
    <scope>NUCLEOTIDE SEQUENCE</scope>
    <source>
        <strain evidence="11">BECK_BZ163</strain>
        <strain evidence="13">BECK_BZ164</strain>
        <strain evidence="12">BECK_BZ165</strain>
    </source>
</reference>
<dbReference type="InterPro" id="IPR005715">
    <property type="entry name" value="Glu_5kinase/COase_Synthase"/>
</dbReference>
<dbReference type="EMBL" id="CAADEZ010000127">
    <property type="protein sequence ID" value="VFJ54186.1"/>
    <property type="molecule type" value="Genomic_DNA"/>
</dbReference>
<keyword evidence="5 8" id="KW-0547">Nucleotide-binding</keyword>
<dbReference type="PANTHER" id="PTHR43654:SF1">
    <property type="entry name" value="ISOPENTENYL PHOSPHATE KINASE"/>
    <property type="match status" value="1"/>
</dbReference>
<dbReference type="InterPro" id="IPR036393">
    <property type="entry name" value="AceGlu_kinase-like_sf"/>
</dbReference>
<keyword evidence="3 8" id="KW-0641">Proline biosynthesis</keyword>
<evidence type="ECO:0000256" key="3">
    <source>
        <dbReference type="ARBA" id="ARBA00022650"/>
    </source>
</evidence>
<dbReference type="InterPro" id="IPR002478">
    <property type="entry name" value="PUA"/>
</dbReference>
<evidence type="ECO:0000313" key="13">
    <source>
        <dbReference type="EMBL" id="VFK12588.1"/>
    </source>
</evidence>
<comment type="pathway">
    <text evidence="8">Amino-acid biosynthesis; L-proline biosynthesis; L-glutamate 5-semialdehyde from L-glutamate: step 1/2.</text>
</comment>
<feature type="binding site" evidence="8">
    <location>
        <position position="37"/>
    </location>
    <ligand>
        <name>ATP</name>
        <dbReference type="ChEBI" id="CHEBI:30616"/>
    </ligand>
</feature>
<dbReference type="GO" id="GO:0003723">
    <property type="term" value="F:RNA binding"/>
    <property type="evidence" value="ECO:0007669"/>
    <property type="project" value="InterPro"/>
</dbReference>
<evidence type="ECO:0000256" key="5">
    <source>
        <dbReference type="ARBA" id="ARBA00022741"/>
    </source>
</evidence>
<evidence type="ECO:0000256" key="1">
    <source>
        <dbReference type="ARBA" id="ARBA00022490"/>
    </source>
</evidence>
<comment type="caution">
    <text evidence="8">Lacks conserved residue(s) required for the propagation of feature annotation.</text>
</comment>
<dbReference type="SUPFAM" id="SSF88697">
    <property type="entry name" value="PUA domain-like"/>
    <property type="match status" value="1"/>
</dbReference>
<feature type="binding site" evidence="8">
    <location>
        <begin position="196"/>
        <end position="197"/>
    </location>
    <ligand>
        <name>ATP</name>
        <dbReference type="ChEBI" id="CHEBI:30616"/>
    </ligand>
</feature>
<dbReference type="Gene3D" id="2.30.130.10">
    <property type="entry name" value="PUA domain"/>
    <property type="match status" value="1"/>
</dbReference>
<dbReference type="EC" id="2.7.2.11" evidence="8"/>
<dbReference type="InterPro" id="IPR001057">
    <property type="entry name" value="Glu/AcGlu_kinase"/>
</dbReference>
<feature type="region of interest" description="Disordered" evidence="9">
    <location>
        <begin position="1"/>
        <end position="25"/>
    </location>
</feature>
<dbReference type="Gene3D" id="3.40.1160.10">
    <property type="entry name" value="Acetylglutamate kinase-like"/>
    <property type="match status" value="1"/>
</dbReference>
<comment type="function">
    <text evidence="8">Catalyzes the transfer of a phosphate group to glutamate to form L-glutamate 5-phosphate.</text>
</comment>
<dbReference type="PRINTS" id="PR00474">
    <property type="entry name" value="GLU5KINASE"/>
</dbReference>
<dbReference type="CDD" id="cd21157">
    <property type="entry name" value="PUA_G5K"/>
    <property type="match status" value="1"/>
</dbReference>
<dbReference type="FunFam" id="3.40.1160.10:FF:000018">
    <property type="entry name" value="Glutamate 5-kinase"/>
    <property type="match status" value="1"/>
</dbReference>
<evidence type="ECO:0000259" key="10">
    <source>
        <dbReference type="SMART" id="SM00359"/>
    </source>
</evidence>
<keyword evidence="2 8" id="KW-0028">Amino-acid biosynthesis</keyword>
<dbReference type="InterPro" id="IPR036974">
    <property type="entry name" value="PUA_sf"/>
</dbReference>
<dbReference type="GO" id="GO:0004349">
    <property type="term" value="F:glutamate 5-kinase activity"/>
    <property type="evidence" value="ECO:0007669"/>
    <property type="project" value="UniProtKB-UniRule"/>
</dbReference>
<dbReference type="UniPathway" id="UPA00098">
    <property type="reaction ID" value="UER00359"/>
</dbReference>
<evidence type="ECO:0000256" key="9">
    <source>
        <dbReference type="SAM" id="MobiDB-lite"/>
    </source>
</evidence>
<dbReference type="EMBL" id="CAADFL010000248">
    <property type="protein sequence ID" value="VFK12588.1"/>
    <property type="molecule type" value="Genomic_DNA"/>
</dbReference>
<feature type="binding site" evidence="8">
    <location>
        <position position="77"/>
    </location>
    <ligand>
        <name>substrate</name>
    </ligand>
</feature>
<dbReference type="PROSITE" id="PS00902">
    <property type="entry name" value="GLUTAMATE_5_KINASE"/>
    <property type="match status" value="1"/>
</dbReference>
<evidence type="ECO:0000313" key="11">
    <source>
        <dbReference type="EMBL" id="VFJ54186.1"/>
    </source>
</evidence>
<keyword evidence="1 8" id="KW-0963">Cytoplasm</keyword>
<dbReference type="SUPFAM" id="SSF53633">
    <property type="entry name" value="Carbamate kinase-like"/>
    <property type="match status" value="1"/>
</dbReference>
<dbReference type="EMBL" id="CAADFA010000440">
    <property type="protein sequence ID" value="VFJ66929.1"/>
    <property type="molecule type" value="Genomic_DNA"/>
</dbReference>
<name>A0A450W6H4_9GAMM</name>
<dbReference type="GO" id="GO:0055129">
    <property type="term" value="P:L-proline biosynthetic process"/>
    <property type="evidence" value="ECO:0007669"/>
    <property type="project" value="UniProtKB-UniRule"/>
</dbReference>